<comment type="similarity">
    <text evidence="11">Belongs to the IPP isomerase type 2 family.</text>
</comment>
<dbReference type="PIRSF" id="PIRSF003314">
    <property type="entry name" value="IPP_isomerase"/>
    <property type="match status" value="1"/>
</dbReference>
<feature type="binding site" evidence="11">
    <location>
        <position position="124"/>
    </location>
    <ligand>
        <name>FMN</name>
        <dbReference type="ChEBI" id="CHEBI:58210"/>
    </ligand>
</feature>
<dbReference type="CDD" id="cd02811">
    <property type="entry name" value="IDI-2_FMN"/>
    <property type="match status" value="1"/>
</dbReference>
<feature type="binding site" evidence="11">
    <location>
        <position position="159"/>
    </location>
    <ligand>
        <name>Mg(2+)</name>
        <dbReference type="ChEBI" id="CHEBI:18420"/>
    </ligand>
</feature>
<dbReference type="InterPro" id="IPR013785">
    <property type="entry name" value="Aldolase_TIM"/>
</dbReference>
<evidence type="ECO:0000256" key="6">
    <source>
        <dbReference type="ARBA" id="ARBA00022842"/>
    </source>
</evidence>
<evidence type="ECO:0000313" key="13">
    <source>
        <dbReference type="EMBL" id="RLE50165.1"/>
    </source>
</evidence>
<dbReference type="Pfam" id="PF01070">
    <property type="entry name" value="FMN_dh"/>
    <property type="match status" value="1"/>
</dbReference>
<comment type="cofactor">
    <cofactor evidence="11">
        <name>NADPH</name>
        <dbReference type="ChEBI" id="CHEBI:57783"/>
    </cofactor>
</comment>
<evidence type="ECO:0000256" key="5">
    <source>
        <dbReference type="ARBA" id="ARBA00022723"/>
    </source>
</evidence>
<comment type="caution">
    <text evidence="13">The sequence shown here is derived from an EMBL/GenBank/DDBJ whole genome shotgun (WGS) entry which is preliminary data.</text>
</comment>
<dbReference type="PANTHER" id="PTHR43665:SF1">
    <property type="entry name" value="ISOPENTENYL-DIPHOSPHATE DELTA-ISOMERASE"/>
    <property type="match status" value="1"/>
</dbReference>
<proteinExistence type="inferred from homology"/>
<evidence type="ECO:0000313" key="14">
    <source>
        <dbReference type="Proteomes" id="UP000272051"/>
    </source>
</evidence>
<comment type="cofactor">
    <cofactor evidence="1 11">
        <name>FMN</name>
        <dbReference type="ChEBI" id="CHEBI:58210"/>
    </cofactor>
</comment>
<dbReference type="GO" id="GO:0010181">
    <property type="term" value="F:FMN binding"/>
    <property type="evidence" value="ECO:0007669"/>
    <property type="project" value="UniProtKB-UniRule"/>
</dbReference>
<feature type="domain" description="FMN-dependent dehydrogenase" evidence="12">
    <location>
        <begin position="175"/>
        <end position="339"/>
    </location>
</feature>
<feature type="binding site" evidence="11">
    <location>
        <begin position="7"/>
        <end position="8"/>
    </location>
    <ligand>
        <name>substrate</name>
    </ligand>
</feature>
<comment type="subcellular location">
    <subcellularLocation>
        <location evidence="11">Cytoplasm</location>
    </subcellularLocation>
</comment>
<feature type="binding site" evidence="11">
    <location>
        <begin position="95"/>
        <end position="97"/>
    </location>
    <ligand>
        <name>substrate</name>
    </ligand>
</feature>
<comment type="catalytic activity">
    <reaction evidence="11">
        <text>isopentenyl diphosphate = dimethylallyl diphosphate</text>
        <dbReference type="Rhea" id="RHEA:23284"/>
        <dbReference type="ChEBI" id="CHEBI:57623"/>
        <dbReference type="ChEBI" id="CHEBI:128769"/>
        <dbReference type="EC" id="5.3.3.2"/>
    </reaction>
</comment>
<evidence type="ECO:0000256" key="4">
    <source>
        <dbReference type="ARBA" id="ARBA00022643"/>
    </source>
</evidence>
<evidence type="ECO:0000256" key="9">
    <source>
        <dbReference type="ARBA" id="ARBA00023235"/>
    </source>
</evidence>
<feature type="binding site" evidence="11">
    <location>
        <position position="190"/>
    </location>
    <ligand>
        <name>FMN</name>
        <dbReference type="ChEBI" id="CHEBI:58210"/>
    </ligand>
</feature>
<dbReference type="GO" id="GO:0004452">
    <property type="term" value="F:isopentenyl-diphosphate delta-isomerase activity"/>
    <property type="evidence" value="ECO:0007669"/>
    <property type="project" value="UniProtKB-UniRule"/>
</dbReference>
<evidence type="ECO:0000256" key="2">
    <source>
        <dbReference type="ARBA" id="ARBA00022490"/>
    </source>
</evidence>
<reference evidence="13 14" key="1">
    <citation type="submission" date="2018-06" db="EMBL/GenBank/DDBJ databases">
        <title>Extensive metabolic versatility and redundancy in microbially diverse, dynamic hydrothermal sediments.</title>
        <authorList>
            <person name="Dombrowski N."/>
            <person name="Teske A."/>
            <person name="Baker B.J."/>
        </authorList>
    </citation>
    <scope>NUCLEOTIDE SEQUENCE [LARGE SCALE GENOMIC DNA]</scope>
    <source>
        <strain evidence="13">B34_G17</strain>
    </source>
</reference>
<name>A0A497ES29_9CREN</name>
<dbReference type="GO" id="GO:0008299">
    <property type="term" value="P:isoprenoid biosynthetic process"/>
    <property type="evidence" value="ECO:0007669"/>
    <property type="project" value="UniProtKB-UniRule"/>
</dbReference>
<keyword evidence="5 11" id="KW-0479">Metal-binding</keyword>
<dbReference type="SMART" id="SM01240">
    <property type="entry name" value="IMPDH"/>
    <property type="match status" value="1"/>
</dbReference>
<evidence type="ECO:0000256" key="10">
    <source>
        <dbReference type="ARBA" id="ARBA00025810"/>
    </source>
</evidence>
<keyword evidence="8 11" id="KW-0414">Isoprene biosynthesis</keyword>
<keyword evidence="2 11" id="KW-0963">Cytoplasm</keyword>
<gene>
    <name evidence="11" type="primary">fni</name>
    <name evidence="13" type="ORF">DRJ33_07640</name>
</gene>
<dbReference type="EC" id="5.3.3.2" evidence="11"/>
<dbReference type="InterPro" id="IPR011179">
    <property type="entry name" value="IPdP_isomerase"/>
</dbReference>
<dbReference type="GO" id="GO:0005737">
    <property type="term" value="C:cytoplasm"/>
    <property type="evidence" value="ECO:0007669"/>
    <property type="project" value="UniProtKB-SubCell"/>
</dbReference>
<evidence type="ECO:0000256" key="3">
    <source>
        <dbReference type="ARBA" id="ARBA00022630"/>
    </source>
</evidence>
<feature type="binding site" evidence="11">
    <location>
        <begin position="295"/>
        <end position="296"/>
    </location>
    <ligand>
        <name>FMN</name>
        <dbReference type="ChEBI" id="CHEBI:58210"/>
    </ligand>
</feature>
<dbReference type="Gene3D" id="3.20.20.70">
    <property type="entry name" value="Aldolase class I"/>
    <property type="match status" value="1"/>
</dbReference>
<dbReference type="SUPFAM" id="SSF51395">
    <property type="entry name" value="FMN-linked oxidoreductases"/>
    <property type="match status" value="1"/>
</dbReference>
<keyword evidence="6 11" id="KW-0460">Magnesium</keyword>
<keyword evidence="7 11" id="KW-0521">NADP</keyword>
<dbReference type="NCBIfam" id="TIGR02151">
    <property type="entry name" value="IPP_isom_2"/>
    <property type="match status" value="1"/>
</dbReference>
<comment type="subunit">
    <text evidence="10 11">Homooctamer. Dimer of tetramers.</text>
</comment>
<dbReference type="InterPro" id="IPR000262">
    <property type="entry name" value="FMN-dep_DH"/>
</dbReference>
<evidence type="ECO:0000256" key="7">
    <source>
        <dbReference type="ARBA" id="ARBA00022857"/>
    </source>
</evidence>
<comment type="function">
    <text evidence="11">Involved in the biosynthesis of isoprenoids. Catalyzes the 1,3-allylic rearrangement of the homoallylic substrate isopentenyl (IPP) to its allylic isomer, dimethylallyl diphosphate (DMAPP).</text>
</comment>
<evidence type="ECO:0000256" key="11">
    <source>
        <dbReference type="HAMAP-Rule" id="MF_00354"/>
    </source>
</evidence>
<feature type="binding site" evidence="11">
    <location>
        <position position="220"/>
    </location>
    <ligand>
        <name>FMN</name>
        <dbReference type="ChEBI" id="CHEBI:58210"/>
    </ligand>
</feature>
<organism evidence="13 14">
    <name type="scientific">Thermoproteota archaeon</name>
    <dbReference type="NCBI Taxonomy" id="2056631"/>
    <lineage>
        <taxon>Archaea</taxon>
        <taxon>Thermoproteota</taxon>
    </lineage>
</organism>
<dbReference type="AlphaFoldDB" id="A0A497ES29"/>
<keyword evidence="4 11" id="KW-0288">FMN</keyword>
<dbReference type="Proteomes" id="UP000272051">
    <property type="component" value="Unassembled WGS sequence"/>
</dbReference>
<dbReference type="GO" id="GO:0000287">
    <property type="term" value="F:magnesium ion binding"/>
    <property type="evidence" value="ECO:0007669"/>
    <property type="project" value="UniProtKB-UniRule"/>
</dbReference>
<comment type="cofactor">
    <cofactor evidence="11">
        <name>Mg(2+)</name>
        <dbReference type="ChEBI" id="CHEBI:18420"/>
    </cofactor>
</comment>
<dbReference type="GO" id="GO:0070402">
    <property type="term" value="F:NADPH binding"/>
    <property type="evidence" value="ECO:0007669"/>
    <property type="project" value="UniProtKB-UniRule"/>
</dbReference>
<evidence type="ECO:0000259" key="12">
    <source>
        <dbReference type="Pfam" id="PF01070"/>
    </source>
</evidence>
<feature type="binding site" evidence="11">
    <location>
        <begin position="274"/>
        <end position="276"/>
    </location>
    <ligand>
        <name>FMN</name>
        <dbReference type="ChEBI" id="CHEBI:58210"/>
    </ligand>
</feature>
<feature type="binding site" evidence="11">
    <location>
        <position position="95"/>
    </location>
    <ligand>
        <name>FMN</name>
        <dbReference type="ChEBI" id="CHEBI:58210"/>
    </ligand>
</feature>
<keyword evidence="3 11" id="KW-0285">Flavoprotein</keyword>
<evidence type="ECO:0000256" key="1">
    <source>
        <dbReference type="ARBA" id="ARBA00001917"/>
    </source>
</evidence>
<dbReference type="PANTHER" id="PTHR43665">
    <property type="entry name" value="ISOPENTENYL-DIPHOSPHATE DELTA-ISOMERASE"/>
    <property type="match status" value="1"/>
</dbReference>
<feature type="binding site" evidence="11">
    <location>
        <begin position="65"/>
        <end position="67"/>
    </location>
    <ligand>
        <name>FMN</name>
        <dbReference type="ChEBI" id="CHEBI:58210"/>
    </ligand>
</feature>
<accession>A0A497ES29</accession>
<dbReference type="EMBL" id="QMQX01000180">
    <property type="protein sequence ID" value="RLE50165.1"/>
    <property type="molecule type" value="Genomic_DNA"/>
</dbReference>
<evidence type="ECO:0000256" key="8">
    <source>
        <dbReference type="ARBA" id="ARBA00023229"/>
    </source>
</evidence>
<dbReference type="HAMAP" id="MF_00354">
    <property type="entry name" value="Idi_2"/>
    <property type="match status" value="1"/>
</dbReference>
<protein>
    <recommendedName>
        <fullName evidence="11">Isopentenyl-diphosphate delta-isomerase</fullName>
        <shortName evidence="11">IPP isomerase</shortName>
        <ecNumber evidence="11">5.3.3.2</ecNumber>
    </recommendedName>
    <alternativeName>
        <fullName evidence="11">Isopentenyl diphosphate:dimethylallyl diphosphate isomerase</fullName>
    </alternativeName>
    <alternativeName>
        <fullName evidence="11">Isopentenyl pyrophosphate isomerase</fullName>
    </alternativeName>
    <alternativeName>
        <fullName evidence="11">Type 2 isopentenyl diphosphate isomerase</fullName>
        <shortName evidence="11">IDI-2</shortName>
    </alternativeName>
</protein>
<feature type="binding site" evidence="11">
    <location>
        <position position="158"/>
    </location>
    <ligand>
        <name>substrate</name>
    </ligand>
</feature>
<comment type="caution">
    <text evidence="11">Lacks conserved residue(s) required for the propagation of feature annotation.</text>
</comment>
<keyword evidence="9 11" id="KW-0413">Isomerase</keyword>
<dbReference type="GO" id="GO:0016491">
    <property type="term" value="F:oxidoreductase activity"/>
    <property type="evidence" value="ECO:0007669"/>
    <property type="project" value="InterPro"/>
</dbReference>
<sequence>MFSTPQRKAEHLEIVVSEDVDFKVSTGFDDVFFIHNALPQCQLEEISPEVSVFGKRLSAPIIIASMTGGHPASYQINAQLAQLAEELQIGFSLGSQRAALEDPRLEYTYRVAREKAPTTLVLGNIGISQLRENPVEVAEKLIEMVDADALAIHLNPLQEVLQLEGEAKCLNALELIRLLAKELKKPIIVKETGCGLSGEVAEKLAQAGVAGLDVGGSGGTSWAAVEFYRAVRAGELNRAEACKTFWNWGIPTAISICEARKGAGENVIIIATGGIRNGLHIAKALALGADLAGIAAPVLKVLVKEGVKRAKDYLERLTYELKISMFLTEARDVKELKTKPLILTGLVGGWVKARKLKRNNFLIPSEQ</sequence>